<sequence>MLLQMFATTIFLIWEKAWTKLQKVFLILFLKMEICLHVMRIILSISAIYAVKTTLKQFFAGRMNL</sequence>
<protein>
    <submittedName>
        <fullName evidence="1">Uncharacterized protein</fullName>
    </submittedName>
</protein>
<dbReference type="AlphaFoldDB" id="A0A645A921"/>
<reference evidence="1" key="1">
    <citation type="submission" date="2019-08" db="EMBL/GenBank/DDBJ databases">
        <authorList>
            <person name="Kucharzyk K."/>
            <person name="Murdoch R.W."/>
            <person name="Higgins S."/>
            <person name="Loffler F."/>
        </authorList>
    </citation>
    <scope>NUCLEOTIDE SEQUENCE</scope>
</reference>
<comment type="caution">
    <text evidence="1">The sequence shown here is derived from an EMBL/GenBank/DDBJ whole genome shotgun (WGS) entry which is preliminary data.</text>
</comment>
<organism evidence="1">
    <name type="scientific">bioreactor metagenome</name>
    <dbReference type="NCBI Taxonomy" id="1076179"/>
    <lineage>
        <taxon>unclassified sequences</taxon>
        <taxon>metagenomes</taxon>
        <taxon>ecological metagenomes</taxon>
    </lineage>
</organism>
<evidence type="ECO:0000313" key="1">
    <source>
        <dbReference type="EMBL" id="MPM49695.1"/>
    </source>
</evidence>
<name>A0A645A921_9ZZZZ</name>
<accession>A0A645A921</accession>
<gene>
    <name evidence="1" type="ORF">SDC9_96425</name>
</gene>
<dbReference type="EMBL" id="VSSQ01012636">
    <property type="protein sequence ID" value="MPM49695.1"/>
    <property type="molecule type" value="Genomic_DNA"/>
</dbReference>
<proteinExistence type="predicted"/>